<organism evidence="1 2">
    <name type="scientific">Thelohanellus kitauei</name>
    <name type="common">Myxosporean</name>
    <dbReference type="NCBI Taxonomy" id="669202"/>
    <lineage>
        <taxon>Eukaryota</taxon>
        <taxon>Metazoa</taxon>
        <taxon>Cnidaria</taxon>
        <taxon>Myxozoa</taxon>
        <taxon>Myxosporea</taxon>
        <taxon>Bivalvulida</taxon>
        <taxon>Platysporina</taxon>
        <taxon>Myxobolidae</taxon>
        <taxon>Thelohanellus</taxon>
    </lineage>
</organism>
<evidence type="ECO:0000313" key="2">
    <source>
        <dbReference type="Proteomes" id="UP000031668"/>
    </source>
</evidence>
<protein>
    <submittedName>
        <fullName evidence="1">Uncharacterized protein</fullName>
    </submittedName>
</protein>
<accession>A0A0C2JRI7</accession>
<sequence>MEFRSQLDSPNLLIFYVPGNKVEMFKYLHILNPKLGSSKRMWVVMDSTLERIEEDGKQFKTPLEIFLDRFLVVFALCCFQVINQTHFYYRFEETGLQISIILSKTSTSKNSRGWYYYPQCKRYKLLIKWLFAEYISPLLEVRLVDGEISKQEHNRISRFSY</sequence>
<proteinExistence type="predicted"/>
<comment type="caution">
    <text evidence="1">The sequence shown here is derived from an EMBL/GenBank/DDBJ whole genome shotgun (WGS) entry which is preliminary data.</text>
</comment>
<name>A0A0C2JRI7_THEKT</name>
<dbReference type="Proteomes" id="UP000031668">
    <property type="component" value="Unassembled WGS sequence"/>
</dbReference>
<evidence type="ECO:0000313" key="1">
    <source>
        <dbReference type="EMBL" id="KII72023.1"/>
    </source>
</evidence>
<keyword evidence="2" id="KW-1185">Reference proteome</keyword>
<gene>
    <name evidence="1" type="ORF">RF11_06163</name>
</gene>
<dbReference type="AlphaFoldDB" id="A0A0C2JRI7"/>
<reference evidence="1 2" key="1">
    <citation type="journal article" date="2014" name="Genome Biol. Evol.">
        <title>The genome of the myxosporean Thelohanellus kitauei shows adaptations to nutrient acquisition within its fish host.</title>
        <authorList>
            <person name="Yang Y."/>
            <person name="Xiong J."/>
            <person name="Zhou Z."/>
            <person name="Huo F."/>
            <person name="Miao W."/>
            <person name="Ran C."/>
            <person name="Liu Y."/>
            <person name="Zhang J."/>
            <person name="Feng J."/>
            <person name="Wang M."/>
            <person name="Wang M."/>
            <person name="Wang L."/>
            <person name="Yao B."/>
        </authorList>
    </citation>
    <scope>NUCLEOTIDE SEQUENCE [LARGE SCALE GENOMIC DNA]</scope>
    <source>
        <strain evidence="1">Wuqing</strain>
    </source>
</reference>
<dbReference type="EMBL" id="JWZT01001457">
    <property type="protein sequence ID" value="KII72023.1"/>
    <property type="molecule type" value="Genomic_DNA"/>
</dbReference>